<feature type="compositionally biased region" description="Basic and acidic residues" evidence="5">
    <location>
        <begin position="1"/>
        <end position="16"/>
    </location>
</feature>
<dbReference type="PANTHER" id="PTHR30168:SF0">
    <property type="entry name" value="INNER MEMBRANE PROTEIN"/>
    <property type="match status" value="1"/>
</dbReference>
<keyword evidence="4 6" id="KW-0472">Membrane</keyword>
<feature type="compositionally biased region" description="Polar residues" evidence="5">
    <location>
        <begin position="93"/>
        <end position="110"/>
    </location>
</feature>
<proteinExistence type="predicted"/>
<evidence type="ECO:0000313" key="7">
    <source>
        <dbReference type="EMBL" id="AMB99182.1"/>
    </source>
</evidence>
<sequence length="326" mass="36495">MRWQDRQRSRNVKDLRGSNPFGNGYRGTANQRRMRIPVPVPGTSRNRRVKRGGFSLGSILIMLVIFFLFGGGSLLGQITNSGTSQSPTSGQQAPNQSQVQLPATRPSQSSQEDELYDFVSVILYDTEQVWQRIFSANGRTYQEPELVVFSDAVNSGCGYANAQVGPFYCPADQTVYIDLDFYNDLVNKYGGGGDFAMAYVIAHEVGHHVQQQLGVTDQVRQLQSRMNQTQANQMTVRMELQADYLAGVWAHSAEQDGWLEAGDIEEGLNAAYHIGDDVLQEKAYGRVMPDSFTHGTAEQRQKWFLKGYQTGDLSGWDTFSQDYEDL</sequence>
<feature type="compositionally biased region" description="Low complexity" evidence="5">
    <location>
        <begin position="81"/>
        <end position="92"/>
    </location>
</feature>
<evidence type="ECO:0000256" key="6">
    <source>
        <dbReference type="SAM" id="Phobius"/>
    </source>
</evidence>
<feature type="region of interest" description="Disordered" evidence="5">
    <location>
        <begin position="80"/>
        <end position="111"/>
    </location>
</feature>
<dbReference type="EMBL" id="CP014163">
    <property type="protein sequence ID" value="AMB99182.1"/>
    <property type="molecule type" value="Genomic_DNA"/>
</dbReference>
<dbReference type="Pfam" id="PF04228">
    <property type="entry name" value="Zn_peptidase"/>
    <property type="match status" value="1"/>
</dbReference>
<gene>
    <name evidence="7" type="ORF">AWM75_03800</name>
</gene>
<protein>
    <submittedName>
        <fullName evidence="7">Uncharacterized protein</fullName>
    </submittedName>
</protein>
<dbReference type="Proteomes" id="UP000062260">
    <property type="component" value="Chromosome"/>
</dbReference>
<dbReference type="AlphaFoldDB" id="A0A0X8FKV6"/>
<dbReference type="RefSeq" id="WP_067978424.1">
    <property type="nucleotide sequence ID" value="NZ_CP014163.1"/>
</dbReference>
<organism evidence="7 8">
    <name type="scientific">Aerococcus urinaehominis</name>
    <dbReference type="NCBI Taxonomy" id="128944"/>
    <lineage>
        <taxon>Bacteria</taxon>
        <taxon>Bacillati</taxon>
        <taxon>Bacillota</taxon>
        <taxon>Bacilli</taxon>
        <taxon>Lactobacillales</taxon>
        <taxon>Aerococcaceae</taxon>
        <taxon>Aerococcus</taxon>
    </lineage>
</organism>
<reference evidence="7 8" key="1">
    <citation type="journal article" date="2016" name="Genome Announc.">
        <title>Complete Genome Sequences of Aerococcus christensenii CCUG 28831T, Aerococcus sanguinicola CCUG 43001T, Aerococcus urinae CCUG 36881T, Aerococcus urinaeequi CCUG 28094T, Aerococcus urinaehominis CCUG 42038 BT, and Aerococcus viridans CCUG 4311T.</title>
        <authorList>
            <person name="Carkaci D."/>
            <person name="Dargis R."/>
            <person name="Nielsen X.C."/>
            <person name="Skovgaard O."/>
            <person name="Fuursted K."/>
            <person name="Christensen J.J."/>
        </authorList>
    </citation>
    <scope>NUCLEOTIDE SEQUENCE [LARGE SCALE GENOMIC DNA]</scope>
    <source>
        <strain evidence="7 8">CCUG42038B</strain>
    </source>
</reference>
<dbReference type="STRING" id="128944.AWM75_03800"/>
<keyword evidence="8" id="KW-1185">Reference proteome</keyword>
<dbReference type="GO" id="GO:0016020">
    <property type="term" value="C:membrane"/>
    <property type="evidence" value="ECO:0007669"/>
    <property type="project" value="UniProtKB-SubCell"/>
</dbReference>
<evidence type="ECO:0000256" key="2">
    <source>
        <dbReference type="ARBA" id="ARBA00022692"/>
    </source>
</evidence>
<accession>A0A0X8FKV6</accession>
<evidence type="ECO:0000256" key="1">
    <source>
        <dbReference type="ARBA" id="ARBA00004167"/>
    </source>
</evidence>
<evidence type="ECO:0000256" key="3">
    <source>
        <dbReference type="ARBA" id="ARBA00022989"/>
    </source>
</evidence>
<dbReference type="KEGG" id="auh:AWM75_03800"/>
<dbReference type="SUPFAM" id="SSF55486">
    <property type="entry name" value="Metalloproteases ('zincins'), catalytic domain"/>
    <property type="match status" value="1"/>
</dbReference>
<reference evidence="8" key="2">
    <citation type="submission" date="2016-01" db="EMBL/GenBank/DDBJ databases">
        <title>Six Aerococcus type strain genome sequencing and assembly using PacBio and Illumina Hiseq.</title>
        <authorList>
            <person name="Carkaci D."/>
            <person name="Dargis R."/>
            <person name="Nielsen X.C."/>
            <person name="Skovgaard O."/>
            <person name="Fuursted K."/>
            <person name="Christensen J.J."/>
        </authorList>
    </citation>
    <scope>NUCLEOTIDE SEQUENCE [LARGE SCALE GENOMIC DNA]</scope>
    <source>
        <strain evidence="8">CCUG42038B</strain>
    </source>
</reference>
<dbReference type="InterPro" id="IPR007343">
    <property type="entry name" value="Uncharacterised_pept_Zn_put"/>
</dbReference>
<keyword evidence="3 6" id="KW-1133">Transmembrane helix</keyword>
<comment type="subcellular location">
    <subcellularLocation>
        <location evidence="1">Membrane</location>
        <topology evidence="1">Single-pass membrane protein</topology>
    </subcellularLocation>
</comment>
<feature type="region of interest" description="Disordered" evidence="5">
    <location>
        <begin position="1"/>
        <end position="47"/>
    </location>
</feature>
<name>A0A0X8FKV6_9LACT</name>
<feature type="transmembrane region" description="Helical" evidence="6">
    <location>
        <begin position="54"/>
        <end position="75"/>
    </location>
</feature>
<dbReference type="OrthoDB" id="9774900at2"/>
<dbReference type="PANTHER" id="PTHR30168">
    <property type="entry name" value="PUTATIVE MEMBRANE PROTEIN YPFJ"/>
    <property type="match status" value="1"/>
</dbReference>
<evidence type="ECO:0000256" key="5">
    <source>
        <dbReference type="SAM" id="MobiDB-lite"/>
    </source>
</evidence>
<evidence type="ECO:0000313" key="8">
    <source>
        <dbReference type="Proteomes" id="UP000062260"/>
    </source>
</evidence>
<evidence type="ECO:0000256" key="4">
    <source>
        <dbReference type="ARBA" id="ARBA00023136"/>
    </source>
</evidence>
<keyword evidence="2 6" id="KW-0812">Transmembrane</keyword>